<feature type="compositionally biased region" description="Polar residues" evidence="1">
    <location>
        <begin position="94"/>
        <end position="111"/>
    </location>
</feature>
<feature type="region of interest" description="Disordered" evidence="1">
    <location>
        <begin position="94"/>
        <end position="148"/>
    </location>
</feature>
<evidence type="ECO:0000313" key="3">
    <source>
        <dbReference type="Proteomes" id="UP001208570"/>
    </source>
</evidence>
<feature type="compositionally biased region" description="Basic and acidic residues" evidence="1">
    <location>
        <begin position="14"/>
        <end position="34"/>
    </location>
</feature>
<dbReference type="Proteomes" id="UP001208570">
    <property type="component" value="Unassembled WGS sequence"/>
</dbReference>
<sequence length="266" mass="28860">MESFTDDIPNVTEGSKEEVKDGVDSDDTGRKQLETARLFWNKITGFKDKPKTSQKEATDETEPGTSSTETTDKTKEAQDAANMHWIFGKISDLISTNKTSSNESGPSGISKKTSRMGFKRGQDTENGITKEKPTPDKPTDKDGKVQDTTNVRLFWSKIANALSLSTAEKPPKEAETTSNTSSTEEPEVQPTADSGVVNTKSDVDETTEKSDQVQGDTSISAAWSKITKFLTVNKETPKKTEIESNAPTEEIPEVGPAADSSVANTK</sequence>
<protein>
    <submittedName>
        <fullName evidence="2">Uncharacterized protein</fullName>
    </submittedName>
</protein>
<gene>
    <name evidence="2" type="ORF">LSH36_168g02006</name>
</gene>
<feature type="compositionally biased region" description="Basic and acidic residues" evidence="1">
    <location>
        <begin position="45"/>
        <end position="58"/>
    </location>
</feature>
<feature type="compositionally biased region" description="Basic and acidic residues" evidence="1">
    <location>
        <begin position="120"/>
        <end position="145"/>
    </location>
</feature>
<evidence type="ECO:0000313" key="2">
    <source>
        <dbReference type="EMBL" id="KAK2158509.1"/>
    </source>
</evidence>
<name>A0AAD9JSA4_9ANNE</name>
<keyword evidence="3" id="KW-1185">Reference proteome</keyword>
<dbReference type="AlphaFoldDB" id="A0AAD9JSA4"/>
<proteinExistence type="predicted"/>
<feature type="compositionally biased region" description="Polar residues" evidence="1">
    <location>
        <begin position="212"/>
        <end position="221"/>
    </location>
</feature>
<accession>A0AAD9JSA4</accession>
<feature type="region of interest" description="Disordered" evidence="1">
    <location>
        <begin position="1"/>
        <end position="82"/>
    </location>
</feature>
<dbReference type="EMBL" id="JAODUP010000168">
    <property type="protein sequence ID" value="KAK2158509.1"/>
    <property type="molecule type" value="Genomic_DNA"/>
</dbReference>
<organism evidence="2 3">
    <name type="scientific">Paralvinella palmiformis</name>
    <dbReference type="NCBI Taxonomy" id="53620"/>
    <lineage>
        <taxon>Eukaryota</taxon>
        <taxon>Metazoa</taxon>
        <taxon>Spiralia</taxon>
        <taxon>Lophotrochozoa</taxon>
        <taxon>Annelida</taxon>
        <taxon>Polychaeta</taxon>
        <taxon>Sedentaria</taxon>
        <taxon>Canalipalpata</taxon>
        <taxon>Terebellida</taxon>
        <taxon>Terebelliformia</taxon>
        <taxon>Alvinellidae</taxon>
        <taxon>Paralvinella</taxon>
    </lineage>
</organism>
<reference evidence="2" key="1">
    <citation type="journal article" date="2023" name="Mol. Biol. Evol.">
        <title>Third-Generation Sequencing Reveals the Adaptive Role of the Epigenome in Three Deep-Sea Polychaetes.</title>
        <authorList>
            <person name="Perez M."/>
            <person name="Aroh O."/>
            <person name="Sun Y."/>
            <person name="Lan Y."/>
            <person name="Juniper S.K."/>
            <person name="Young C.R."/>
            <person name="Angers B."/>
            <person name="Qian P.Y."/>
        </authorList>
    </citation>
    <scope>NUCLEOTIDE SEQUENCE</scope>
    <source>
        <strain evidence="2">P08H-3</strain>
    </source>
</reference>
<feature type="compositionally biased region" description="Basic and acidic residues" evidence="1">
    <location>
        <begin position="201"/>
        <end position="211"/>
    </location>
</feature>
<feature type="region of interest" description="Disordered" evidence="1">
    <location>
        <begin position="161"/>
        <end position="266"/>
    </location>
</feature>
<evidence type="ECO:0000256" key="1">
    <source>
        <dbReference type="SAM" id="MobiDB-lite"/>
    </source>
</evidence>
<comment type="caution">
    <text evidence="2">The sequence shown here is derived from an EMBL/GenBank/DDBJ whole genome shotgun (WGS) entry which is preliminary data.</text>
</comment>